<dbReference type="InterPro" id="IPR015353">
    <property type="entry name" value="Rubisco_LSMT_subst-bd"/>
</dbReference>
<accession>A0AAW1P5V2</accession>
<comment type="caution">
    <text evidence="6">The sequence shown here is derived from an EMBL/GenBank/DDBJ whole genome shotgun (WGS) entry which is preliminary data.</text>
</comment>
<dbReference type="PROSITE" id="PS50280">
    <property type="entry name" value="SET"/>
    <property type="match status" value="1"/>
</dbReference>
<evidence type="ECO:0000256" key="3">
    <source>
        <dbReference type="ARBA" id="ARBA00022691"/>
    </source>
</evidence>
<dbReference type="EMBL" id="JALJOQ010000055">
    <property type="protein sequence ID" value="KAK9803825.1"/>
    <property type="molecule type" value="Genomic_DNA"/>
</dbReference>
<reference evidence="6 7" key="1">
    <citation type="journal article" date="2024" name="Nat. Commun.">
        <title>Phylogenomics reveals the evolutionary origins of lichenization in chlorophyte algae.</title>
        <authorList>
            <person name="Puginier C."/>
            <person name="Libourel C."/>
            <person name="Otte J."/>
            <person name="Skaloud P."/>
            <person name="Haon M."/>
            <person name="Grisel S."/>
            <person name="Petersen M."/>
            <person name="Berrin J.G."/>
            <person name="Delaux P.M."/>
            <person name="Dal Grande F."/>
            <person name="Keller J."/>
        </authorList>
    </citation>
    <scope>NUCLEOTIDE SEQUENCE [LARGE SCALE GENOMIC DNA]</scope>
    <source>
        <strain evidence="6 7">SAG 2036</strain>
    </source>
</reference>
<dbReference type="InterPro" id="IPR050600">
    <property type="entry name" value="SETD3_SETD6_MTase"/>
</dbReference>
<dbReference type="Proteomes" id="UP001465755">
    <property type="component" value="Unassembled WGS sequence"/>
</dbReference>
<keyword evidence="3" id="KW-0949">S-adenosyl-L-methionine</keyword>
<evidence type="ECO:0000313" key="7">
    <source>
        <dbReference type="Proteomes" id="UP001465755"/>
    </source>
</evidence>
<evidence type="ECO:0000256" key="2">
    <source>
        <dbReference type="ARBA" id="ARBA00022679"/>
    </source>
</evidence>
<dbReference type="AlphaFoldDB" id="A0AAW1P5V2"/>
<dbReference type="SUPFAM" id="SSF81822">
    <property type="entry name" value="RuBisCo LSMT C-terminal, substrate-binding domain"/>
    <property type="match status" value="1"/>
</dbReference>
<evidence type="ECO:0000256" key="1">
    <source>
        <dbReference type="ARBA" id="ARBA00022603"/>
    </source>
</evidence>
<dbReference type="PANTHER" id="PTHR13271:SF151">
    <property type="entry name" value="SET DOMAIN-CONTAINING PROTEIN 4"/>
    <property type="match status" value="1"/>
</dbReference>
<gene>
    <name evidence="6" type="ORF">WJX73_004109</name>
</gene>
<keyword evidence="1" id="KW-0489">Methyltransferase</keyword>
<dbReference type="SUPFAM" id="SSF82199">
    <property type="entry name" value="SET domain"/>
    <property type="match status" value="1"/>
</dbReference>
<dbReference type="InterPro" id="IPR046341">
    <property type="entry name" value="SET_dom_sf"/>
</dbReference>
<keyword evidence="2" id="KW-0808">Transferase</keyword>
<dbReference type="GO" id="GO:0016279">
    <property type="term" value="F:protein-lysine N-methyltransferase activity"/>
    <property type="evidence" value="ECO:0007669"/>
    <property type="project" value="TreeGrafter"/>
</dbReference>
<feature type="region of interest" description="Disordered" evidence="4">
    <location>
        <begin position="344"/>
        <end position="364"/>
    </location>
</feature>
<evidence type="ECO:0000313" key="6">
    <source>
        <dbReference type="EMBL" id="KAK9803825.1"/>
    </source>
</evidence>
<dbReference type="CDD" id="cd10527">
    <property type="entry name" value="SET_LSMT"/>
    <property type="match status" value="1"/>
</dbReference>
<sequence>MSSEEWIDQNEIKTSEVGLAFFDGERGVIADADIPAEQALVSVPVQAVLSEYPLQPNPFPRFCPQFLWKESPWYFRLALQLLHEKGKGQQSAFHPYINELPQDFDMPLQWAEEDMAELHYPCLNVMVETQREVYEAVRSRSFGGPFPGTTAAERTRLALLIAAAAAGSYFFLHLPFEQVANGFMAALCFNLIYNLVLSQTVQWHTLVPVVDFMNHRTGVPSDVAYEYFEDRMVARCKIPYKKGEQVFISYGDEQTNDSLLQFYGFVEPDCPGDIYQEKPHSRVQQILAHVCQQETSSWPTSLEEDSKLLGTRDGSLGSRKLMALQFRIEKKKVLGECISALQRSIEPEADNSDQQQQSLSVSAK</sequence>
<dbReference type="GO" id="GO:0032259">
    <property type="term" value="P:methylation"/>
    <property type="evidence" value="ECO:0007669"/>
    <property type="project" value="UniProtKB-KW"/>
</dbReference>
<dbReference type="InterPro" id="IPR001214">
    <property type="entry name" value="SET_dom"/>
</dbReference>
<dbReference type="Gene3D" id="3.90.1420.10">
    <property type="entry name" value="Rubisco LSMT, substrate-binding domain"/>
    <property type="match status" value="1"/>
</dbReference>
<evidence type="ECO:0000256" key="4">
    <source>
        <dbReference type="SAM" id="MobiDB-lite"/>
    </source>
</evidence>
<dbReference type="Pfam" id="PF09273">
    <property type="entry name" value="Rubis-subs-bind"/>
    <property type="match status" value="1"/>
</dbReference>
<keyword evidence="7" id="KW-1185">Reference proteome</keyword>
<feature type="domain" description="SET" evidence="5">
    <location>
        <begin position="8"/>
        <end position="251"/>
    </location>
</feature>
<dbReference type="InterPro" id="IPR036464">
    <property type="entry name" value="Rubisco_LSMT_subst-bd_sf"/>
</dbReference>
<organism evidence="6 7">
    <name type="scientific">Symbiochloris irregularis</name>
    <dbReference type="NCBI Taxonomy" id="706552"/>
    <lineage>
        <taxon>Eukaryota</taxon>
        <taxon>Viridiplantae</taxon>
        <taxon>Chlorophyta</taxon>
        <taxon>core chlorophytes</taxon>
        <taxon>Trebouxiophyceae</taxon>
        <taxon>Trebouxiales</taxon>
        <taxon>Trebouxiaceae</taxon>
        <taxon>Symbiochloris</taxon>
    </lineage>
</organism>
<proteinExistence type="predicted"/>
<feature type="compositionally biased region" description="Polar residues" evidence="4">
    <location>
        <begin position="352"/>
        <end position="364"/>
    </location>
</feature>
<dbReference type="PANTHER" id="PTHR13271">
    <property type="entry name" value="UNCHARACTERIZED PUTATIVE METHYLTRANSFERASE"/>
    <property type="match status" value="1"/>
</dbReference>
<dbReference type="Gene3D" id="3.90.1410.10">
    <property type="entry name" value="set domain protein methyltransferase, domain 1"/>
    <property type="match status" value="1"/>
</dbReference>
<protein>
    <recommendedName>
        <fullName evidence="5">SET domain-containing protein</fullName>
    </recommendedName>
</protein>
<name>A0AAW1P5V2_9CHLO</name>
<evidence type="ECO:0000259" key="5">
    <source>
        <dbReference type="PROSITE" id="PS50280"/>
    </source>
</evidence>
<dbReference type="Pfam" id="PF00856">
    <property type="entry name" value="SET"/>
    <property type="match status" value="1"/>
</dbReference>